<accession>A0ABQ8U2I7</accession>
<proteinExistence type="predicted"/>
<dbReference type="EMBL" id="JAPMOS010000259">
    <property type="protein sequence ID" value="KAJ4453460.1"/>
    <property type="molecule type" value="Genomic_DNA"/>
</dbReference>
<dbReference type="Proteomes" id="UP001141327">
    <property type="component" value="Unassembled WGS sequence"/>
</dbReference>
<name>A0ABQ8U2I7_9EUKA</name>
<evidence type="ECO:0000256" key="1">
    <source>
        <dbReference type="SAM" id="MobiDB-lite"/>
    </source>
</evidence>
<gene>
    <name evidence="2" type="ORF">PAPYR_12054</name>
</gene>
<organism evidence="2 3">
    <name type="scientific">Paratrimastix pyriformis</name>
    <dbReference type="NCBI Taxonomy" id="342808"/>
    <lineage>
        <taxon>Eukaryota</taxon>
        <taxon>Metamonada</taxon>
        <taxon>Preaxostyla</taxon>
        <taxon>Paratrimastigidae</taxon>
        <taxon>Paratrimastix</taxon>
    </lineage>
</organism>
<keyword evidence="3" id="KW-1185">Reference proteome</keyword>
<evidence type="ECO:0000313" key="2">
    <source>
        <dbReference type="EMBL" id="KAJ4453460.1"/>
    </source>
</evidence>
<evidence type="ECO:0000313" key="3">
    <source>
        <dbReference type="Proteomes" id="UP001141327"/>
    </source>
</evidence>
<feature type="region of interest" description="Disordered" evidence="1">
    <location>
        <begin position="125"/>
        <end position="163"/>
    </location>
</feature>
<protein>
    <submittedName>
        <fullName evidence="2">Uncharacterized protein</fullName>
    </submittedName>
</protein>
<comment type="caution">
    <text evidence="2">The sequence shown here is derived from an EMBL/GenBank/DDBJ whole genome shotgun (WGS) entry which is preliminary data.</text>
</comment>
<feature type="region of interest" description="Disordered" evidence="1">
    <location>
        <begin position="32"/>
        <end position="52"/>
    </location>
</feature>
<sequence length="246" mass="27543">MHWSFSQLATAAPIAHPTLPAINENAGADLATPLHRRPDCPPTRGLSTPHIHGSASFLSSKGRPILYVRDAAVTPARAIRHLFLRSFRLSRPPFNPSLFLLLTPARQVPPPCVMRTVRRPLAPVVSTPDETVPPASAAQAESRKAKRHVPPWAPGEELPRPGDEDYDHKMMVHILRGLKGLEAQVEENRRRDTCRIREFGQAVERRMDQLDMRMARLGMSLDRIQDNLERGLRSLEAFAGPSEDEF</sequence>
<reference evidence="2" key="1">
    <citation type="journal article" date="2022" name="bioRxiv">
        <title>Genomics of Preaxostyla Flagellates Illuminates Evolutionary Transitions and the Path Towards Mitochondrial Loss.</title>
        <authorList>
            <person name="Novak L.V.F."/>
            <person name="Treitli S.C."/>
            <person name="Pyrih J."/>
            <person name="Halakuc P."/>
            <person name="Pipaliya S.V."/>
            <person name="Vacek V."/>
            <person name="Brzon O."/>
            <person name="Soukal P."/>
            <person name="Eme L."/>
            <person name="Dacks J.B."/>
            <person name="Karnkowska A."/>
            <person name="Elias M."/>
            <person name="Hampl V."/>
        </authorList>
    </citation>
    <scope>NUCLEOTIDE SEQUENCE</scope>
    <source>
        <strain evidence="2">RCP-MX</strain>
    </source>
</reference>